<evidence type="ECO:0000313" key="2">
    <source>
        <dbReference type="EMBL" id="EZF77097.1"/>
    </source>
</evidence>
<evidence type="ECO:0000256" key="1">
    <source>
        <dbReference type="SAM" id="Phobius"/>
    </source>
</evidence>
<dbReference type="Proteomes" id="UP000023623">
    <property type="component" value="Unassembled WGS sequence"/>
</dbReference>
<accession>A0A022Y2C7</accession>
<feature type="transmembrane region" description="Helical" evidence="1">
    <location>
        <begin position="12"/>
        <end position="31"/>
    </location>
</feature>
<evidence type="ECO:0000313" key="3">
    <source>
        <dbReference type="Proteomes" id="UP000023623"/>
    </source>
</evidence>
<reference evidence="2 3" key="1">
    <citation type="submission" date="2014-02" db="EMBL/GenBank/DDBJ databases">
        <title>The Genome Sequence of Trichophyton rubrum (morphotype soudanense) CBS 452.61.</title>
        <authorList>
            <consortium name="The Broad Institute Genomics Platform"/>
            <person name="Cuomo C.A."/>
            <person name="White T.C."/>
            <person name="Graser Y."/>
            <person name="Martinez-Rossi N."/>
            <person name="Heitman J."/>
            <person name="Young S.K."/>
            <person name="Zeng Q."/>
            <person name="Gargeya S."/>
            <person name="Abouelleil A."/>
            <person name="Alvarado L."/>
            <person name="Chapman S.B."/>
            <person name="Gainer-Dewar J."/>
            <person name="Goldberg J."/>
            <person name="Griggs A."/>
            <person name="Gujja S."/>
            <person name="Hansen M."/>
            <person name="Howarth C."/>
            <person name="Imamovic A."/>
            <person name="Larimer J."/>
            <person name="Martinez D."/>
            <person name="Murphy C."/>
            <person name="Pearson M.D."/>
            <person name="Persinoti G."/>
            <person name="Poon T."/>
            <person name="Priest M."/>
            <person name="Roberts A.D."/>
            <person name="Saif S."/>
            <person name="Shea T.D."/>
            <person name="Sykes S.N."/>
            <person name="Wortman J."/>
            <person name="Nusbaum C."/>
            <person name="Birren B."/>
        </authorList>
    </citation>
    <scope>NUCLEOTIDE SEQUENCE [LARGE SCALE GENOMIC DNA]</scope>
    <source>
        <strain evidence="2 3">CBS 452.61</strain>
    </source>
</reference>
<gene>
    <name evidence="2" type="ORF">H105_01619</name>
</gene>
<dbReference type="AlphaFoldDB" id="A0A022Y2C7"/>
<name>A0A022Y2C7_TRISD</name>
<proteinExistence type="predicted"/>
<dbReference type="HOGENOM" id="CLU_145606_0_0_1"/>
<sequence>MARPPQFPEWAQWAHFILTIFIFLEKAFIYLRRKYSYRLVTDEQGNIRVRQYQDNNNNGNATKMPLQPPIWAQCLHFILTIFIYLEKAFLYIGHYCPYRLVTDERGFVQVKKKKNKITTTIIKKLMISGREGGTPPWSFACFFGVCFCFSK</sequence>
<keyword evidence="1" id="KW-0812">Transmembrane</keyword>
<organism evidence="2 3">
    <name type="scientific">Trichophyton soudanense CBS 452.61</name>
    <dbReference type="NCBI Taxonomy" id="1215331"/>
    <lineage>
        <taxon>Eukaryota</taxon>
        <taxon>Fungi</taxon>
        <taxon>Dikarya</taxon>
        <taxon>Ascomycota</taxon>
        <taxon>Pezizomycotina</taxon>
        <taxon>Eurotiomycetes</taxon>
        <taxon>Eurotiomycetidae</taxon>
        <taxon>Onygenales</taxon>
        <taxon>Arthrodermataceae</taxon>
        <taxon>Trichophyton</taxon>
    </lineage>
</organism>
<keyword evidence="3" id="KW-1185">Reference proteome</keyword>
<dbReference type="EMBL" id="KK208753">
    <property type="protein sequence ID" value="EZF77097.1"/>
    <property type="molecule type" value="Genomic_DNA"/>
</dbReference>
<keyword evidence="1" id="KW-1133">Transmembrane helix</keyword>
<keyword evidence="1" id="KW-0472">Membrane</keyword>
<protein>
    <submittedName>
        <fullName evidence="2">Uncharacterized protein</fullName>
    </submittedName>
</protein>